<evidence type="ECO:0000313" key="4">
    <source>
        <dbReference type="EMBL" id="HIX72576.1"/>
    </source>
</evidence>
<dbReference type="SUPFAM" id="SSF109998">
    <property type="entry name" value="Triger factor/SurA peptide-binding domain-like"/>
    <property type="match status" value="1"/>
</dbReference>
<dbReference type="InterPro" id="IPR008880">
    <property type="entry name" value="Trigger_fac_C"/>
</dbReference>
<dbReference type="GO" id="GO:0015031">
    <property type="term" value="P:protein transport"/>
    <property type="evidence" value="ECO:0007669"/>
    <property type="project" value="InterPro"/>
</dbReference>
<dbReference type="Proteomes" id="UP000886805">
    <property type="component" value="Unassembled WGS sequence"/>
</dbReference>
<organism evidence="4 5">
    <name type="scientific">Candidatus Anaerobutyricum stercoripullorum</name>
    <dbReference type="NCBI Taxonomy" id="2838456"/>
    <lineage>
        <taxon>Bacteria</taxon>
        <taxon>Bacillati</taxon>
        <taxon>Bacillota</taxon>
        <taxon>Clostridia</taxon>
        <taxon>Lachnospirales</taxon>
        <taxon>Lachnospiraceae</taxon>
        <taxon>Anaerobutyricum</taxon>
    </lineage>
</organism>
<evidence type="ECO:0000256" key="1">
    <source>
        <dbReference type="ARBA" id="ARBA00023110"/>
    </source>
</evidence>
<feature type="non-terminal residue" evidence="4">
    <location>
        <position position="1"/>
    </location>
</feature>
<name>A0A9D1X4V9_9FIRM</name>
<feature type="domain" description="Trigger factor C-terminal" evidence="3">
    <location>
        <begin position="48"/>
        <end position="198"/>
    </location>
</feature>
<sequence length="203" mass="23340">PDDYASEDVAGKDAVFDTTINYISEAEIPELTDEFVKENLEEAYGYTSVDDMKEKIRTNMENNNKYDYIWNYMMDNSTFEEIPEELVNPQVDVVIDGMEASLSLQGATLEDYIASSGYEDEEAMRETYYADCENMVKTYLIADQVAKEQGLAATDEEVTAFFKEFYNTDNFDSYVDYYTRPYINRTVLNNMVTEKLADMAQVG</sequence>
<reference evidence="4" key="2">
    <citation type="submission" date="2021-04" db="EMBL/GenBank/DDBJ databases">
        <authorList>
            <person name="Gilroy R."/>
        </authorList>
    </citation>
    <scope>NUCLEOTIDE SEQUENCE</scope>
    <source>
        <strain evidence="4">ChiSxjej3B15-1167</strain>
    </source>
</reference>
<comment type="caution">
    <text evidence="4">The sequence shown here is derived from an EMBL/GenBank/DDBJ whole genome shotgun (WGS) entry which is preliminary data.</text>
</comment>
<dbReference type="EMBL" id="DXEQ01000176">
    <property type="protein sequence ID" value="HIX72576.1"/>
    <property type="molecule type" value="Genomic_DNA"/>
</dbReference>
<keyword evidence="2" id="KW-0413">Isomerase</keyword>
<dbReference type="InterPro" id="IPR037041">
    <property type="entry name" value="Trigger_fac_C_sf"/>
</dbReference>
<dbReference type="GO" id="GO:0003755">
    <property type="term" value="F:peptidyl-prolyl cis-trans isomerase activity"/>
    <property type="evidence" value="ECO:0007669"/>
    <property type="project" value="UniProtKB-KW"/>
</dbReference>
<dbReference type="Pfam" id="PF05698">
    <property type="entry name" value="Trigger_C"/>
    <property type="match status" value="1"/>
</dbReference>
<dbReference type="GO" id="GO:0006457">
    <property type="term" value="P:protein folding"/>
    <property type="evidence" value="ECO:0007669"/>
    <property type="project" value="InterPro"/>
</dbReference>
<evidence type="ECO:0000313" key="5">
    <source>
        <dbReference type="Proteomes" id="UP000886805"/>
    </source>
</evidence>
<dbReference type="Gene3D" id="1.10.3120.10">
    <property type="entry name" value="Trigger factor, C-terminal domain"/>
    <property type="match status" value="1"/>
</dbReference>
<proteinExistence type="predicted"/>
<evidence type="ECO:0000259" key="3">
    <source>
        <dbReference type="Pfam" id="PF05698"/>
    </source>
</evidence>
<protein>
    <recommendedName>
        <fullName evidence="3">Trigger factor C-terminal domain-containing protein</fullName>
    </recommendedName>
</protein>
<reference evidence="4" key="1">
    <citation type="journal article" date="2021" name="PeerJ">
        <title>Extensive microbial diversity within the chicken gut microbiome revealed by metagenomics and culture.</title>
        <authorList>
            <person name="Gilroy R."/>
            <person name="Ravi A."/>
            <person name="Getino M."/>
            <person name="Pursley I."/>
            <person name="Horton D.L."/>
            <person name="Alikhan N.F."/>
            <person name="Baker D."/>
            <person name="Gharbi K."/>
            <person name="Hall N."/>
            <person name="Watson M."/>
            <person name="Adriaenssens E.M."/>
            <person name="Foster-Nyarko E."/>
            <person name="Jarju S."/>
            <person name="Secka A."/>
            <person name="Antonio M."/>
            <person name="Oren A."/>
            <person name="Chaudhuri R.R."/>
            <person name="La Ragione R."/>
            <person name="Hildebrand F."/>
            <person name="Pallen M.J."/>
        </authorList>
    </citation>
    <scope>NUCLEOTIDE SEQUENCE</scope>
    <source>
        <strain evidence="4">ChiSxjej3B15-1167</strain>
    </source>
</reference>
<dbReference type="AlphaFoldDB" id="A0A9D1X4V9"/>
<evidence type="ECO:0000256" key="2">
    <source>
        <dbReference type="ARBA" id="ARBA00023235"/>
    </source>
</evidence>
<gene>
    <name evidence="4" type="ORF">H9849_06095</name>
</gene>
<dbReference type="InterPro" id="IPR027304">
    <property type="entry name" value="Trigger_fact/SurA_dom_sf"/>
</dbReference>
<keyword evidence="1" id="KW-0697">Rotamase</keyword>
<accession>A0A9D1X4V9</accession>